<dbReference type="AlphaFoldDB" id="A0A1E4RQ19"/>
<name>A0A1E4RQ19_9ASCO</name>
<accession>A0A1E4RQ19</accession>
<proteinExistence type="predicted"/>
<dbReference type="RefSeq" id="XP_020078437.1">
    <property type="nucleotide sequence ID" value="XM_020222841.1"/>
</dbReference>
<evidence type="ECO:0000313" key="1">
    <source>
        <dbReference type="EMBL" id="ODV69370.1"/>
    </source>
</evidence>
<keyword evidence="2" id="KW-1185">Reference proteome</keyword>
<dbReference type="EMBL" id="KV454538">
    <property type="protein sequence ID" value="ODV69370.1"/>
    <property type="molecule type" value="Genomic_DNA"/>
</dbReference>
<organism evidence="1 2">
    <name type="scientific">Hyphopichia burtonii NRRL Y-1933</name>
    <dbReference type="NCBI Taxonomy" id="984485"/>
    <lineage>
        <taxon>Eukaryota</taxon>
        <taxon>Fungi</taxon>
        <taxon>Dikarya</taxon>
        <taxon>Ascomycota</taxon>
        <taxon>Saccharomycotina</taxon>
        <taxon>Pichiomycetes</taxon>
        <taxon>Debaryomycetaceae</taxon>
        <taxon>Hyphopichia</taxon>
    </lineage>
</organism>
<dbReference type="GeneID" id="30997390"/>
<gene>
    <name evidence="1" type="ORF">HYPBUDRAFT_170275</name>
</gene>
<evidence type="ECO:0000313" key="2">
    <source>
        <dbReference type="Proteomes" id="UP000095085"/>
    </source>
</evidence>
<protein>
    <submittedName>
        <fullName evidence="1">Uncharacterized protein</fullName>
    </submittedName>
</protein>
<sequence length="60" mass="6555">MSNCALYDNAQQMNSFRVVCMKTSHCGTPQSHFVLTIILLVQTHLRGIGSPGSGGTYLIR</sequence>
<reference evidence="2" key="1">
    <citation type="submission" date="2016-05" db="EMBL/GenBank/DDBJ databases">
        <title>Comparative genomics of biotechnologically important yeasts.</title>
        <authorList>
            <consortium name="DOE Joint Genome Institute"/>
            <person name="Riley R."/>
            <person name="Haridas S."/>
            <person name="Wolfe K.H."/>
            <person name="Lopes M.R."/>
            <person name="Hittinger C.T."/>
            <person name="Goker M."/>
            <person name="Salamov A."/>
            <person name="Wisecaver J."/>
            <person name="Long T.M."/>
            <person name="Aerts A.L."/>
            <person name="Barry K."/>
            <person name="Choi C."/>
            <person name="Clum A."/>
            <person name="Coughlan A.Y."/>
            <person name="Deshpande S."/>
            <person name="Douglass A.P."/>
            <person name="Hanson S.J."/>
            <person name="Klenk H.-P."/>
            <person name="Labutti K."/>
            <person name="Lapidus A."/>
            <person name="Lindquist E."/>
            <person name="Lipzen A."/>
            <person name="Meier-Kolthoff J.P."/>
            <person name="Ohm R.A."/>
            <person name="Otillar R.P."/>
            <person name="Pangilinan J."/>
            <person name="Peng Y."/>
            <person name="Rokas A."/>
            <person name="Rosa C.A."/>
            <person name="Scheuner C."/>
            <person name="Sibirny A.A."/>
            <person name="Slot J.C."/>
            <person name="Stielow J.B."/>
            <person name="Sun H."/>
            <person name="Kurtzman C.P."/>
            <person name="Blackwell M."/>
            <person name="Grigoriev I.V."/>
            <person name="Jeffries T.W."/>
        </authorList>
    </citation>
    <scope>NUCLEOTIDE SEQUENCE [LARGE SCALE GENOMIC DNA]</scope>
    <source>
        <strain evidence="2">NRRL Y-1933</strain>
    </source>
</reference>
<dbReference type="Proteomes" id="UP000095085">
    <property type="component" value="Unassembled WGS sequence"/>
</dbReference>